<dbReference type="Proteomes" id="UP000599024">
    <property type="component" value="Unassembled WGS sequence"/>
</dbReference>
<evidence type="ECO:0000313" key="4">
    <source>
        <dbReference type="Proteomes" id="UP000599024"/>
    </source>
</evidence>
<dbReference type="PANTHER" id="PTHR21180">
    <property type="entry name" value="ENDONUCLEASE/EXONUCLEASE/PHOSPHATASE FAMILY DOMAIN-CONTAINING PROTEIN 1"/>
    <property type="match status" value="1"/>
</dbReference>
<dbReference type="GO" id="GO:0006281">
    <property type="term" value="P:DNA repair"/>
    <property type="evidence" value="ECO:0007669"/>
    <property type="project" value="InterPro"/>
</dbReference>
<sequence length="87" mass="9153">MIQRIMMLCVALLFSVSAAFAAVNVNVATQAELESVKGIGPAKAAAIIKHRTDVGDFESKGDLLQVKGVGAKLLEKISDEIEVKPAS</sequence>
<dbReference type="PANTHER" id="PTHR21180:SF32">
    <property type="entry name" value="ENDONUCLEASE_EXONUCLEASE_PHOSPHATASE FAMILY DOMAIN-CONTAINING PROTEIN 1"/>
    <property type="match status" value="1"/>
</dbReference>
<dbReference type="InterPro" id="IPR010994">
    <property type="entry name" value="RuvA_2-like"/>
</dbReference>
<accession>A0A8J6TEB7</accession>
<dbReference type="InterPro" id="IPR051675">
    <property type="entry name" value="Endo/Exo/Phosphatase_dom_1"/>
</dbReference>
<evidence type="ECO:0000259" key="2">
    <source>
        <dbReference type="SMART" id="SM00278"/>
    </source>
</evidence>
<dbReference type="InterPro" id="IPR004509">
    <property type="entry name" value="Competence_ComEA_HhH"/>
</dbReference>
<dbReference type="InterPro" id="IPR003583">
    <property type="entry name" value="Hlx-hairpin-Hlx_DNA-bd_motif"/>
</dbReference>
<organism evidence="3 4">
    <name type="scientific">Candidatus Desulfatifera sulfidica</name>
    <dbReference type="NCBI Taxonomy" id="2841691"/>
    <lineage>
        <taxon>Bacteria</taxon>
        <taxon>Pseudomonadati</taxon>
        <taxon>Thermodesulfobacteriota</taxon>
        <taxon>Desulfobulbia</taxon>
        <taxon>Desulfobulbales</taxon>
        <taxon>Desulfobulbaceae</taxon>
        <taxon>Candidatus Desulfatifera</taxon>
    </lineage>
</organism>
<dbReference type="AlphaFoldDB" id="A0A8J6TEB7"/>
<evidence type="ECO:0000313" key="3">
    <source>
        <dbReference type="EMBL" id="MBC8209019.1"/>
    </source>
</evidence>
<feature type="domain" description="Helix-hairpin-helix DNA-binding motif class 1" evidence="2">
    <location>
        <begin position="61"/>
        <end position="80"/>
    </location>
</feature>
<dbReference type="NCBIfam" id="TIGR00426">
    <property type="entry name" value="competence protein ComEA helix-hairpin-helix repeat region"/>
    <property type="match status" value="1"/>
</dbReference>
<reference evidence="3 4" key="1">
    <citation type="submission" date="2020-08" db="EMBL/GenBank/DDBJ databases">
        <title>Bridging the membrane lipid divide: bacteria of the FCB group superphylum have the potential to synthesize archaeal ether lipids.</title>
        <authorList>
            <person name="Villanueva L."/>
            <person name="Von Meijenfeldt F.A.B."/>
            <person name="Westbye A.B."/>
            <person name="Yadav S."/>
            <person name="Hopmans E.C."/>
            <person name="Dutilh B.E."/>
            <person name="Sinninghe Damste J.S."/>
        </authorList>
    </citation>
    <scope>NUCLEOTIDE SEQUENCE [LARGE SCALE GENOMIC DNA]</scope>
    <source>
        <strain evidence="3">NIOZ-UU81</strain>
    </source>
</reference>
<name>A0A8J6TEB7_9BACT</name>
<dbReference type="SUPFAM" id="SSF47781">
    <property type="entry name" value="RuvA domain 2-like"/>
    <property type="match status" value="1"/>
</dbReference>
<feature type="signal peptide" evidence="1">
    <location>
        <begin position="1"/>
        <end position="21"/>
    </location>
</feature>
<dbReference type="EMBL" id="JACNLK010000070">
    <property type="protein sequence ID" value="MBC8209019.1"/>
    <property type="molecule type" value="Genomic_DNA"/>
</dbReference>
<dbReference type="Pfam" id="PF12836">
    <property type="entry name" value="HHH_3"/>
    <property type="match status" value="1"/>
</dbReference>
<keyword evidence="1" id="KW-0732">Signal</keyword>
<proteinExistence type="predicted"/>
<gene>
    <name evidence="3" type="ORF">H8E79_07620</name>
</gene>
<dbReference type="Gene3D" id="1.10.150.320">
    <property type="entry name" value="Photosystem II 12 kDa extrinsic protein"/>
    <property type="match status" value="1"/>
</dbReference>
<dbReference type="GO" id="GO:0003677">
    <property type="term" value="F:DNA binding"/>
    <property type="evidence" value="ECO:0007669"/>
    <property type="project" value="InterPro"/>
</dbReference>
<evidence type="ECO:0000256" key="1">
    <source>
        <dbReference type="SAM" id="SignalP"/>
    </source>
</evidence>
<dbReference type="SMART" id="SM00278">
    <property type="entry name" value="HhH1"/>
    <property type="match status" value="2"/>
</dbReference>
<feature type="domain" description="Helix-hairpin-helix DNA-binding motif class 1" evidence="2">
    <location>
        <begin position="31"/>
        <end position="50"/>
    </location>
</feature>
<feature type="chain" id="PRO_5035213600" evidence="1">
    <location>
        <begin position="22"/>
        <end position="87"/>
    </location>
</feature>
<protein>
    <submittedName>
        <fullName evidence="3">Helix-hairpin-helix domain-containing protein</fullName>
    </submittedName>
</protein>
<comment type="caution">
    <text evidence="3">The sequence shown here is derived from an EMBL/GenBank/DDBJ whole genome shotgun (WGS) entry which is preliminary data.</text>
</comment>